<organism evidence="1 2">
    <name type="scientific">Caenorhabditis nigoni</name>
    <dbReference type="NCBI Taxonomy" id="1611254"/>
    <lineage>
        <taxon>Eukaryota</taxon>
        <taxon>Metazoa</taxon>
        <taxon>Ecdysozoa</taxon>
        <taxon>Nematoda</taxon>
        <taxon>Chromadorea</taxon>
        <taxon>Rhabditida</taxon>
        <taxon>Rhabditina</taxon>
        <taxon>Rhabditomorpha</taxon>
        <taxon>Rhabditoidea</taxon>
        <taxon>Rhabditidae</taxon>
        <taxon>Peloderinae</taxon>
        <taxon>Caenorhabditis</taxon>
    </lineage>
</organism>
<dbReference type="STRING" id="1611254.A0A2G5UPX0"/>
<protein>
    <submittedName>
        <fullName evidence="1">Uncharacterized protein</fullName>
    </submittedName>
</protein>
<proteinExistence type="predicted"/>
<name>A0A2G5UPX0_9PELO</name>
<dbReference type="OrthoDB" id="5848850at2759"/>
<dbReference type="PANTHER" id="PTHR47160:SF8">
    <property type="entry name" value="MULE TRANSPOSASE DOMAIN-CONTAINING PROTEIN"/>
    <property type="match status" value="1"/>
</dbReference>
<dbReference type="EMBL" id="PDUG01000003">
    <property type="protein sequence ID" value="PIC41550.1"/>
    <property type="molecule type" value="Genomic_DNA"/>
</dbReference>
<keyword evidence="2" id="KW-1185">Reference proteome</keyword>
<comment type="caution">
    <text evidence="1">The sequence shown here is derived from an EMBL/GenBank/DDBJ whole genome shotgun (WGS) entry which is preliminary data.</text>
</comment>
<dbReference type="Proteomes" id="UP000230233">
    <property type="component" value="Chromosome III"/>
</dbReference>
<dbReference type="AlphaFoldDB" id="A0A2G5UPX0"/>
<accession>A0A2G5UPX0</accession>
<gene>
    <name evidence="1" type="primary">Cnig_chr_III.g8930</name>
    <name evidence="1" type="ORF">B9Z55_008930</name>
</gene>
<evidence type="ECO:0000313" key="2">
    <source>
        <dbReference type="Proteomes" id="UP000230233"/>
    </source>
</evidence>
<reference evidence="2" key="1">
    <citation type="submission" date="2017-10" db="EMBL/GenBank/DDBJ databases">
        <title>Rapid genome shrinkage in a self-fertile nematode reveals novel sperm competition proteins.</title>
        <authorList>
            <person name="Yin D."/>
            <person name="Schwarz E.M."/>
            <person name="Thomas C.G."/>
            <person name="Felde R.L."/>
            <person name="Korf I.F."/>
            <person name="Cutter A.D."/>
            <person name="Schartner C.M."/>
            <person name="Ralston E.J."/>
            <person name="Meyer B.J."/>
            <person name="Haag E.S."/>
        </authorList>
    </citation>
    <scope>NUCLEOTIDE SEQUENCE [LARGE SCALE GENOMIC DNA]</scope>
    <source>
        <strain evidence="2">JU1422</strain>
    </source>
</reference>
<evidence type="ECO:0000313" key="1">
    <source>
        <dbReference type="EMBL" id="PIC41550.1"/>
    </source>
</evidence>
<dbReference type="PANTHER" id="PTHR47160">
    <property type="entry name" value="PUTATIVE-RELATED"/>
    <property type="match status" value="1"/>
</dbReference>
<sequence>MPKRNFKPIYSHNGFAMRHVNYQSNGSEWLHCTERKSIINCLATARRTNGVITMVSEHSGHDPDDGIVAAKILRKEIKESAETTDMTPRDLIHKARVDHGVRATVIAGSTSSLVRMVHRARDEKCVDTDAVDAPVPVFQGKMLLDDEKQQFLLFDEHCPANNRRHVAFGSRLGLEVLEKSDTILTDGTFSVAQPPFGQLWSIHAEFGDSTVPVVHVLMSSRQIVDYTFVLNKLKLIAPRWNPSDYLGDLEIGQARAISDAFSNIRQNFCYFHLIQSWYRKIKTLKIDDLTVHGKSLYEFWSLLKCLPFGDPNKAETDFNEILSKAPQPLSAEMQEFEKYMRGFYIGPRRNLKFPPEKWNVQDRTLRGIPRTTNAVESLHRNLEHCVRDTRGRSTPLLSELLRCLRQEASVTGQ</sequence>